<comment type="cofactor">
    <cofactor evidence="1">
        <name>FAD</name>
        <dbReference type="ChEBI" id="CHEBI:57692"/>
    </cofactor>
</comment>
<reference evidence="9 10" key="1">
    <citation type="submission" date="2019-04" db="EMBL/GenBank/DDBJ databases">
        <title>Mesorhizobium composti sp. nov., isolated from compost.</title>
        <authorList>
            <person name="Lin S.-Y."/>
            <person name="Hameed A."/>
            <person name="Hsieh Y.-T."/>
            <person name="Young C.-C."/>
        </authorList>
    </citation>
    <scope>NUCLEOTIDE SEQUENCE [LARGE SCALE GENOMIC DNA]</scope>
    <source>
        <strain evidence="9 10">CC-YTH430</strain>
    </source>
</reference>
<gene>
    <name evidence="9" type="ORF">E6C48_03260</name>
</gene>
<evidence type="ECO:0000256" key="3">
    <source>
        <dbReference type="ARBA" id="ARBA00005349"/>
    </source>
</evidence>
<name>A0ABY2QCX7_9HYPH</name>
<evidence type="ECO:0000256" key="5">
    <source>
        <dbReference type="ARBA" id="ARBA00022827"/>
    </source>
</evidence>
<evidence type="ECO:0000313" key="9">
    <source>
        <dbReference type="EMBL" id="THF60130.1"/>
    </source>
</evidence>
<dbReference type="SUPFAM" id="SSF51905">
    <property type="entry name" value="FAD/NAD(P)-binding domain"/>
    <property type="match status" value="1"/>
</dbReference>
<keyword evidence="5" id="KW-0274">FAD</keyword>
<evidence type="ECO:0000256" key="4">
    <source>
        <dbReference type="ARBA" id="ARBA00022630"/>
    </source>
</evidence>
<comment type="similarity">
    <text evidence="3">Belongs to the UbiH/COQ6 family.</text>
</comment>
<evidence type="ECO:0000259" key="8">
    <source>
        <dbReference type="Pfam" id="PF01494"/>
    </source>
</evidence>
<evidence type="ECO:0000313" key="10">
    <source>
        <dbReference type="Proteomes" id="UP000306441"/>
    </source>
</evidence>
<dbReference type="NCBIfam" id="TIGR01988">
    <property type="entry name" value="Ubi-OHases"/>
    <property type="match status" value="1"/>
</dbReference>
<evidence type="ECO:0000256" key="6">
    <source>
        <dbReference type="ARBA" id="ARBA00023002"/>
    </source>
</evidence>
<dbReference type="EMBL" id="SSNY01000001">
    <property type="protein sequence ID" value="THF60130.1"/>
    <property type="molecule type" value="Genomic_DNA"/>
</dbReference>
<proteinExistence type="inferred from homology"/>
<keyword evidence="7" id="KW-0503">Monooxygenase</keyword>
<dbReference type="InterPro" id="IPR010971">
    <property type="entry name" value="UbiH/COQ6"/>
</dbReference>
<keyword evidence="10" id="KW-1185">Reference proteome</keyword>
<dbReference type="InterPro" id="IPR002938">
    <property type="entry name" value="FAD-bd"/>
</dbReference>
<dbReference type="RefSeq" id="WP_136353916.1">
    <property type="nucleotide sequence ID" value="NZ_SSNY01000001.1"/>
</dbReference>
<organism evidence="9 10">
    <name type="scientific">Ollibium composti</name>
    <dbReference type="NCBI Taxonomy" id="2675109"/>
    <lineage>
        <taxon>Bacteria</taxon>
        <taxon>Pseudomonadati</taxon>
        <taxon>Pseudomonadota</taxon>
        <taxon>Alphaproteobacteria</taxon>
        <taxon>Hyphomicrobiales</taxon>
        <taxon>Phyllobacteriaceae</taxon>
        <taxon>Ollibium</taxon>
    </lineage>
</organism>
<evidence type="ECO:0000256" key="1">
    <source>
        <dbReference type="ARBA" id="ARBA00001974"/>
    </source>
</evidence>
<evidence type="ECO:0000256" key="7">
    <source>
        <dbReference type="ARBA" id="ARBA00023033"/>
    </source>
</evidence>
<feature type="domain" description="FAD-binding" evidence="8">
    <location>
        <begin position="21"/>
        <end position="349"/>
    </location>
</feature>
<protein>
    <submittedName>
        <fullName evidence="9">UbiH/UbiF family hydroxylase</fullName>
    </submittedName>
</protein>
<comment type="caution">
    <text evidence="9">The sequence shown here is derived from an EMBL/GenBank/DDBJ whole genome shotgun (WGS) entry which is preliminary data.</text>
</comment>
<dbReference type="Pfam" id="PF01494">
    <property type="entry name" value="FAD_binding_3"/>
    <property type="match status" value="1"/>
</dbReference>
<dbReference type="PRINTS" id="PR00420">
    <property type="entry name" value="RNGMNOXGNASE"/>
</dbReference>
<dbReference type="Proteomes" id="UP000306441">
    <property type="component" value="Unassembled WGS sequence"/>
</dbReference>
<dbReference type="PANTHER" id="PTHR43876:SF7">
    <property type="entry name" value="UBIQUINONE BIOSYNTHESIS MONOOXYGENASE COQ6, MITOCHONDRIAL"/>
    <property type="match status" value="1"/>
</dbReference>
<dbReference type="NCBIfam" id="NF005691">
    <property type="entry name" value="PRK07494.1"/>
    <property type="match status" value="1"/>
</dbReference>
<evidence type="ECO:0000256" key="2">
    <source>
        <dbReference type="ARBA" id="ARBA00004749"/>
    </source>
</evidence>
<accession>A0ABY2QCX7</accession>
<comment type="pathway">
    <text evidence="2">Cofactor biosynthesis; ubiquinone biosynthesis.</text>
</comment>
<dbReference type="InterPro" id="IPR051205">
    <property type="entry name" value="UbiH/COQ6_monooxygenase"/>
</dbReference>
<keyword evidence="4" id="KW-0285">Flavoprotein</keyword>
<sequence>MIRQATGPATEKAELDTHEPQILIAGSGPAGLVAALGFAQAGFTVALVGPPVPTGDRRTTALMHPALAMLGGLGVLDGLRDEAAPLKVMRIVDATNRLIRSPTVTFHASEIDEEQFGLNLPNAVLTPALAEAVAAHPGIDWRKTVVSDWHLDAERATATLADGSAVSALLAVAADGRLSPAREAAGVRTSVRNYPQAALVLNFGHRSDHAFTSTEFHTETGPFTQVPLPGGHRSSLVWVVRPETADELTALDEGELSVRVEDRMQSMLGRVTVEPGRQVYPLAAASPHRFAANRVALVGEAAHVFPPIGAQGLNLGIRDISDLIDIASRNRSDPGAAPALAAYDVRRRPDILARSGAVNLLNMSLLSDFLPAQMARSAGLTLLGSFSPLRGFFMREGLKPGSGFAALAGGLRKQIRRQDAVADHEEQAGHGHH</sequence>
<keyword evidence="6" id="KW-0560">Oxidoreductase</keyword>
<dbReference type="InterPro" id="IPR036188">
    <property type="entry name" value="FAD/NAD-bd_sf"/>
</dbReference>
<dbReference type="Gene3D" id="3.50.50.60">
    <property type="entry name" value="FAD/NAD(P)-binding domain"/>
    <property type="match status" value="2"/>
</dbReference>
<dbReference type="PANTHER" id="PTHR43876">
    <property type="entry name" value="UBIQUINONE BIOSYNTHESIS MONOOXYGENASE COQ6, MITOCHONDRIAL"/>
    <property type="match status" value="1"/>
</dbReference>